<protein>
    <submittedName>
        <fullName evidence="2">Uncharacterized protein</fullName>
    </submittedName>
</protein>
<proteinExistence type="predicted"/>
<dbReference type="Proteomes" id="UP000735302">
    <property type="component" value="Unassembled WGS sequence"/>
</dbReference>
<organism evidence="2 3">
    <name type="scientific">Plakobranchus ocellatus</name>
    <dbReference type="NCBI Taxonomy" id="259542"/>
    <lineage>
        <taxon>Eukaryota</taxon>
        <taxon>Metazoa</taxon>
        <taxon>Spiralia</taxon>
        <taxon>Lophotrochozoa</taxon>
        <taxon>Mollusca</taxon>
        <taxon>Gastropoda</taxon>
        <taxon>Heterobranchia</taxon>
        <taxon>Euthyneura</taxon>
        <taxon>Panpulmonata</taxon>
        <taxon>Sacoglossa</taxon>
        <taxon>Placobranchoidea</taxon>
        <taxon>Plakobranchidae</taxon>
        <taxon>Plakobranchus</taxon>
    </lineage>
</organism>
<evidence type="ECO:0000313" key="2">
    <source>
        <dbReference type="EMBL" id="GFO49286.1"/>
    </source>
</evidence>
<feature type="region of interest" description="Disordered" evidence="1">
    <location>
        <begin position="93"/>
        <end position="133"/>
    </location>
</feature>
<dbReference type="AlphaFoldDB" id="A0AAV4DZM2"/>
<name>A0AAV4DZM2_9GAST</name>
<accession>A0AAV4DZM2</accession>
<keyword evidence="3" id="KW-1185">Reference proteome</keyword>
<gene>
    <name evidence="2" type="ORF">PoB_007579100</name>
</gene>
<dbReference type="EMBL" id="BLXT01008462">
    <property type="protein sequence ID" value="GFO49286.1"/>
    <property type="molecule type" value="Genomic_DNA"/>
</dbReference>
<evidence type="ECO:0000256" key="1">
    <source>
        <dbReference type="SAM" id="MobiDB-lite"/>
    </source>
</evidence>
<comment type="caution">
    <text evidence="2">The sequence shown here is derived from an EMBL/GenBank/DDBJ whole genome shotgun (WGS) entry which is preliminary data.</text>
</comment>
<reference evidence="2 3" key="1">
    <citation type="journal article" date="2021" name="Elife">
        <title>Chloroplast acquisition without the gene transfer in kleptoplastic sea slugs, Plakobranchus ocellatus.</title>
        <authorList>
            <person name="Maeda T."/>
            <person name="Takahashi S."/>
            <person name="Yoshida T."/>
            <person name="Shimamura S."/>
            <person name="Takaki Y."/>
            <person name="Nagai Y."/>
            <person name="Toyoda A."/>
            <person name="Suzuki Y."/>
            <person name="Arimoto A."/>
            <person name="Ishii H."/>
            <person name="Satoh N."/>
            <person name="Nishiyama T."/>
            <person name="Hasebe M."/>
            <person name="Maruyama T."/>
            <person name="Minagawa J."/>
            <person name="Obokata J."/>
            <person name="Shigenobu S."/>
        </authorList>
    </citation>
    <scope>NUCLEOTIDE SEQUENCE [LARGE SCALE GENOMIC DNA]</scope>
</reference>
<sequence length="171" mass="18984">MTNGSVVIQWAANSSGDFIMRHRASLSSSDPKCSKTSTMRGTKRTFSQIVGYQLLIKSLDPRQPSYRENRSFLGKLFTEYWLKRDQRSNENIMHRQRQDGSGGASSQQVDLRFSGPPLGQGAGGGARTRDRGCPADLRVSSLVTAQLTHLTSYFRRSNPTPAPYPQGSKSR</sequence>
<evidence type="ECO:0000313" key="3">
    <source>
        <dbReference type="Proteomes" id="UP000735302"/>
    </source>
</evidence>